<dbReference type="EMBL" id="BAABDM010000002">
    <property type="protein sequence ID" value="GAA4094546.1"/>
    <property type="molecule type" value="Genomic_DNA"/>
</dbReference>
<evidence type="ECO:0000313" key="3">
    <source>
        <dbReference type="Proteomes" id="UP001500392"/>
    </source>
</evidence>
<dbReference type="Proteomes" id="UP001500392">
    <property type="component" value="Unassembled WGS sequence"/>
</dbReference>
<evidence type="ECO:0000256" key="1">
    <source>
        <dbReference type="SAM" id="SignalP"/>
    </source>
</evidence>
<proteinExistence type="predicted"/>
<reference evidence="3" key="1">
    <citation type="journal article" date="2019" name="Int. J. Syst. Evol. Microbiol.">
        <title>The Global Catalogue of Microorganisms (GCM) 10K type strain sequencing project: providing services to taxonomists for standard genome sequencing and annotation.</title>
        <authorList>
            <consortium name="The Broad Institute Genomics Platform"/>
            <consortium name="The Broad Institute Genome Sequencing Center for Infectious Disease"/>
            <person name="Wu L."/>
            <person name="Ma J."/>
        </authorList>
    </citation>
    <scope>NUCLEOTIDE SEQUENCE [LARGE SCALE GENOMIC DNA]</scope>
    <source>
        <strain evidence="3">JCM 17304</strain>
    </source>
</reference>
<keyword evidence="3" id="KW-1185">Reference proteome</keyword>
<feature type="signal peptide" evidence="1">
    <location>
        <begin position="1"/>
        <end position="25"/>
    </location>
</feature>
<evidence type="ECO:0000313" key="2">
    <source>
        <dbReference type="EMBL" id="GAA4094546.1"/>
    </source>
</evidence>
<feature type="chain" id="PRO_5047476864" evidence="1">
    <location>
        <begin position="26"/>
        <end position="71"/>
    </location>
</feature>
<accession>A0ABP7WRI3</accession>
<protein>
    <submittedName>
        <fullName evidence="2">Uncharacterized protein</fullName>
    </submittedName>
</protein>
<gene>
    <name evidence="2" type="ORF">GCM10022414_18270</name>
</gene>
<dbReference type="RefSeq" id="WP_344934933.1">
    <property type="nucleotide sequence ID" value="NZ_BAABDM010000002.1"/>
</dbReference>
<keyword evidence="1" id="KW-0732">Signal</keyword>
<organism evidence="2 3">
    <name type="scientific">Zhongshania borealis</name>
    <dbReference type="NCBI Taxonomy" id="889488"/>
    <lineage>
        <taxon>Bacteria</taxon>
        <taxon>Pseudomonadati</taxon>
        <taxon>Pseudomonadota</taxon>
        <taxon>Gammaproteobacteria</taxon>
        <taxon>Cellvibrionales</taxon>
        <taxon>Spongiibacteraceae</taxon>
        <taxon>Zhongshania</taxon>
    </lineage>
</organism>
<comment type="caution">
    <text evidence="2">The sequence shown here is derived from an EMBL/GenBank/DDBJ whole genome shotgun (WGS) entry which is preliminary data.</text>
</comment>
<sequence>MHCMQTLITAATLTVALLSSALAHSEESEQTVRFAVINTSGTNTLDALSYSGGSWFSKVRMSYVAFLGGSS</sequence>
<name>A0ABP7WRI3_9GAMM</name>